<dbReference type="EMBL" id="MU267616">
    <property type="protein sequence ID" value="KAH7914270.1"/>
    <property type="molecule type" value="Genomic_DNA"/>
</dbReference>
<name>A0ACB8AM66_9AGAM</name>
<keyword evidence="2" id="KW-1185">Reference proteome</keyword>
<gene>
    <name evidence="1" type="ORF">BJ138DRAFT_1144220</name>
</gene>
<reference evidence="1" key="1">
    <citation type="journal article" date="2021" name="New Phytol.">
        <title>Evolutionary innovations through gain and loss of genes in the ectomycorrhizal Boletales.</title>
        <authorList>
            <person name="Wu G."/>
            <person name="Miyauchi S."/>
            <person name="Morin E."/>
            <person name="Kuo A."/>
            <person name="Drula E."/>
            <person name="Varga T."/>
            <person name="Kohler A."/>
            <person name="Feng B."/>
            <person name="Cao Y."/>
            <person name="Lipzen A."/>
            <person name="Daum C."/>
            <person name="Hundley H."/>
            <person name="Pangilinan J."/>
            <person name="Johnson J."/>
            <person name="Barry K."/>
            <person name="LaButti K."/>
            <person name="Ng V."/>
            <person name="Ahrendt S."/>
            <person name="Min B."/>
            <person name="Choi I.G."/>
            <person name="Park H."/>
            <person name="Plett J.M."/>
            <person name="Magnuson J."/>
            <person name="Spatafora J.W."/>
            <person name="Nagy L.G."/>
            <person name="Henrissat B."/>
            <person name="Grigoriev I.V."/>
            <person name="Yang Z.L."/>
            <person name="Xu J."/>
            <person name="Martin F.M."/>
        </authorList>
    </citation>
    <scope>NUCLEOTIDE SEQUENCE</scope>
    <source>
        <strain evidence="1">ATCC 28755</strain>
    </source>
</reference>
<sequence>MPFADTVTWTLALKAMTTVFHSVAILCTVFRLLYRWYTFRFWWEDAWAALALVCDITCLVCLWVQMTTAAFVDGYGLPPSGSDAKLIALIASWIQSISFTCVLWAARMSVMFAIIRVSNPAPEPRRLAICILVFFGLMWLGLLGQKIYICDLEGCVMKQSLAIAQLITDTISDAILVVMPWRLLRDIKLSDNRRILISCAFSASLLITVVTILHSVLLFGNPSTVTVAIAHIKAAISLIVCNLLVIVTFVYRAFRKFGGVDLDHSFVGSEPLVFTSIDLAQLTMSSSYGATVDEATVGGTVAQDTVCGDADINSSECRCDSSAHEKSNHDTLTKIADG</sequence>
<comment type="caution">
    <text evidence="1">The sequence shown here is derived from an EMBL/GenBank/DDBJ whole genome shotgun (WGS) entry which is preliminary data.</text>
</comment>
<evidence type="ECO:0000313" key="2">
    <source>
        <dbReference type="Proteomes" id="UP000790377"/>
    </source>
</evidence>
<protein>
    <submittedName>
        <fullName evidence="1">Uncharacterized protein</fullName>
    </submittedName>
</protein>
<accession>A0ACB8AM66</accession>
<proteinExistence type="predicted"/>
<dbReference type="Proteomes" id="UP000790377">
    <property type="component" value="Unassembled WGS sequence"/>
</dbReference>
<organism evidence="1 2">
    <name type="scientific">Hygrophoropsis aurantiaca</name>
    <dbReference type="NCBI Taxonomy" id="72124"/>
    <lineage>
        <taxon>Eukaryota</taxon>
        <taxon>Fungi</taxon>
        <taxon>Dikarya</taxon>
        <taxon>Basidiomycota</taxon>
        <taxon>Agaricomycotina</taxon>
        <taxon>Agaricomycetes</taxon>
        <taxon>Agaricomycetidae</taxon>
        <taxon>Boletales</taxon>
        <taxon>Coniophorineae</taxon>
        <taxon>Hygrophoropsidaceae</taxon>
        <taxon>Hygrophoropsis</taxon>
    </lineage>
</organism>
<evidence type="ECO:0000313" key="1">
    <source>
        <dbReference type="EMBL" id="KAH7914270.1"/>
    </source>
</evidence>